<gene>
    <name evidence="1" type="ORF">CEXT_526711</name>
</gene>
<accession>A0AAV4NLI5</accession>
<proteinExistence type="predicted"/>
<keyword evidence="2" id="KW-1185">Reference proteome</keyword>
<dbReference type="EMBL" id="BPLR01003453">
    <property type="protein sequence ID" value="GIX84816.1"/>
    <property type="molecule type" value="Genomic_DNA"/>
</dbReference>
<dbReference type="Proteomes" id="UP001054945">
    <property type="component" value="Unassembled WGS sequence"/>
</dbReference>
<evidence type="ECO:0000313" key="2">
    <source>
        <dbReference type="Proteomes" id="UP001054945"/>
    </source>
</evidence>
<comment type="caution">
    <text evidence="1">The sequence shown here is derived from an EMBL/GenBank/DDBJ whole genome shotgun (WGS) entry which is preliminary data.</text>
</comment>
<evidence type="ECO:0000313" key="1">
    <source>
        <dbReference type="EMBL" id="GIX84816.1"/>
    </source>
</evidence>
<dbReference type="AlphaFoldDB" id="A0AAV4NLI5"/>
<organism evidence="1 2">
    <name type="scientific">Caerostris extrusa</name>
    <name type="common">Bark spider</name>
    <name type="synonym">Caerostris bankana</name>
    <dbReference type="NCBI Taxonomy" id="172846"/>
    <lineage>
        <taxon>Eukaryota</taxon>
        <taxon>Metazoa</taxon>
        <taxon>Ecdysozoa</taxon>
        <taxon>Arthropoda</taxon>
        <taxon>Chelicerata</taxon>
        <taxon>Arachnida</taxon>
        <taxon>Araneae</taxon>
        <taxon>Araneomorphae</taxon>
        <taxon>Entelegynae</taxon>
        <taxon>Araneoidea</taxon>
        <taxon>Araneidae</taxon>
        <taxon>Caerostris</taxon>
    </lineage>
</organism>
<reference evidence="1 2" key="1">
    <citation type="submission" date="2021-06" db="EMBL/GenBank/DDBJ databases">
        <title>Caerostris extrusa draft genome.</title>
        <authorList>
            <person name="Kono N."/>
            <person name="Arakawa K."/>
        </authorList>
    </citation>
    <scope>NUCLEOTIDE SEQUENCE [LARGE SCALE GENOMIC DNA]</scope>
</reference>
<sequence length="154" mass="17497">MSDSEAIISFTQSDSDGAVCRRPESASTEDEIDDKVEELLRCTTTTFLFTFNHTGLETQLPAGRCAFLGWIPQQRNNKDFTVEASMDCISRYPHGSAFHSEQFHFIQPVVKPKQRYISLLCFYCLKPTALGLWSCCCLFYKDAHWSIICGCCLQ</sequence>
<name>A0AAV4NLI5_CAEEX</name>
<protein>
    <submittedName>
        <fullName evidence="1">Uncharacterized protein</fullName>
    </submittedName>
</protein>